<keyword evidence="2" id="KW-1185">Reference proteome</keyword>
<name>A0A179FLZ9_METCM</name>
<evidence type="ECO:0000313" key="1">
    <source>
        <dbReference type="EMBL" id="OAQ66358.1"/>
    </source>
</evidence>
<dbReference type="KEGG" id="pchm:VFPPC_07927"/>
<comment type="caution">
    <text evidence="1">The sequence shown here is derived from an EMBL/GenBank/DDBJ whole genome shotgun (WGS) entry which is preliminary data.</text>
</comment>
<dbReference type="Proteomes" id="UP000078397">
    <property type="component" value="Unassembled WGS sequence"/>
</dbReference>
<dbReference type="AlphaFoldDB" id="A0A179FLZ9"/>
<gene>
    <name evidence="1" type="ORF">VFPPC_07927</name>
</gene>
<organism evidence="1 2">
    <name type="scientific">Pochonia chlamydosporia 170</name>
    <dbReference type="NCBI Taxonomy" id="1380566"/>
    <lineage>
        <taxon>Eukaryota</taxon>
        <taxon>Fungi</taxon>
        <taxon>Dikarya</taxon>
        <taxon>Ascomycota</taxon>
        <taxon>Pezizomycotina</taxon>
        <taxon>Sordariomycetes</taxon>
        <taxon>Hypocreomycetidae</taxon>
        <taxon>Hypocreales</taxon>
        <taxon>Clavicipitaceae</taxon>
        <taxon>Pochonia</taxon>
    </lineage>
</organism>
<dbReference type="GeneID" id="28850708"/>
<reference evidence="1 2" key="1">
    <citation type="journal article" date="2016" name="PLoS Pathog.">
        <title>Biosynthesis of antibiotic leucinostatins in bio-control fungus Purpureocillium lilacinum and their inhibition on phytophthora revealed by genome mining.</title>
        <authorList>
            <person name="Wang G."/>
            <person name="Liu Z."/>
            <person name="Lin R."/>
            <person name="Li E."/>
            <person name="Mao Z."/>
            <person name="Ling J."/>
            <person name="Yang Y."/>
            <person name="Yin W.B."/>
            <person name="Xie B."/>
        </authorList>
    </citation>
    <scope>NUCLEOTIDE SEQUENCE [LARGE SCALE GENOMIC DNA]</scope>
    <source>
        <strain evidence="1">170</strain>
    </source>
</reference>
<evidence type="ECO:0000313" key="2">
    <source>
        <dbReference type="Proteomes" id="UP000078397"/>
    </source>
</evidence>
<accession>A0A179FLZ9</accession>
<proteinExistence type="predicted"/>
<protein>
    <submittedName>
        <fullName evidence="1">Uncharacterized protein</fullName>
    </submittedName>
</protein>
<dbReference type="RefSeq" id="XP_018143445.1">
    <property type="nucleotide sequence ID" value="XM_018286714.1"/>
</dbReference>
<dbReference type="EMBL" id="LSBJ02000004">
    <property type="protein sequence ID" value="OAQ66358.1"/>
    <property type="molecule type" value="Genomic_DNA"/>
</dbReference>
<sequence length="106" mass="12402">MSPSRRWPRLTTRKTCRPQTQTYLPSSNTKLQNPTLQPQLENYITSFQVSLTLPFAQPQPRQFDSFLSSGYLCRILGHSRFTAMWRNPSTMDTANIVHRRWGFLLV</sequence>